<protein>
    <submittedName>
        <fullName evidence="1">Uncharacterized protein</fullName>
    </submittedName>
</protein>
<feature type="non-terminal residue" evidence="1">
    <location>
        <position position="261"/>
    </location>
</feature>
<dbReference type="GO" id="GO:0005634">
    <property type="term" value="C:nucleus"/>
    <property type="evidence" value="ECO:0007669"/>
    <property type="project" value="TreeGrafter"/>
</dbReference>
<name>A0A482VWH6_ASBVE</name>
<sequence>KPKLTKDPGIGARKQLVSLISDQEAETIDFDDLESDFMGVHKSHKEHLREMELLKEKEKYHLVKQKYFKEKFPNFLTWHDKEQIRYLYRTDPEEWTIERLSEGFPALPETIQKIAKSNWTKTKQNKITNHDISVQKNWKLFKEGQMSDLPEDLVEHLKKFTDRTLNFKPFVLPEAQRPTFEVKNNNIGTEFSNIITSYKKIKTKHSPEIEEQPMNIKENSKPPLKETYVTSQLSKRSFIYKLNDCYYDDDGEFLYRVPGMG</sequence>
<feature type="non-terminal residue" evidence="1">
    <location>
        <position position="1"/>
    </location>
</feature>
<dbReference type="PANTHER" id="PTHR13475:SF3">
    <property type="entry name" value="NEUGRIN"/>
    <property type="match status" value="1"/>
</dbReference>
<evidence type="ECO:0000313" key="1">
    <source>
        <dbReference type="EMBL" id="RZC36973.1"/>
    </source>
</evidence>
<dbReference type="Proteomes" id="UP000292052">
    <property type="component" value="Unassembled WGS sequence"/>
</dbReference>
<accession>A0A482VWH6</accession>
<dbReference type="PANTHER" id="PTHR13475">
    <property type="entry name" value="NEUGRIN"/>
    <property type="match status" value="1"/>
</dbReference>
<dbReference type="InterPro" id="IPR010487">
    <property type="entry name" value="NGRN/Rrg9"/>
</dbReference>
<comment type="caution">
    <text evidence="1">The sequence shown here is derived from an EMBL/GenBank/DDBJ whole genome shotgun (WGS) entry which is preliminary data.</text>
</comment>
<keyword evidence="2" id="KW-1185">Reference proteome</keyword>
<gene>
    <name evidence="1" type="ORF">BDFB_009855</name>
</gene>
<dbReference type="EMBL" id="QDEB01056974">
    <property type="protein sequence ID" value="RZC36973.1"/>
    <property type="molecule type" value="Genomic_DNA"/>
</dbReference>
<dbReference type="OrthoDB" id="6415470at2759"/>
<organism evidence="1 2">
    <name type="scientific">Asbolus verrucosus</name>
    <name type="common">Desert ironclad beetle</name>
    <dbReference type="NCBI Taxonomy" id="1661398"/>
    <lineage>
        <taxon>Eukaryota</taxon>
        <taxon>Metazoa</taxon>
        <taxon>Ecdysozoa</taxon>
        <taxon>Arthropoda</taxon>
        <taxon>Hexapoda</taxon>
        <taxon>Insecta</taxon>
        <taxon>Pterygota</taxon>
        <taxon>Neoptera</taxon>
        <taxon>Endopterygota</taxon>
        <taxon>Coleoptera</taxon>
        <taxon>Polyphaga</taxon>
        <taxon>Cucujiformia</taxon>
        <taxon>Tenebrionidae</taxon>
        <taxon>Pimeliinae</taxon>
        <taxon>Asbolus</taxon>
    </lineage>
</organism>
<dbReference type="Pfam" id="PF06413">
    <property type="entry name" value="Neugrin"/>
    <property type="match status" value="1"/>
</dbReference>
<reference evidence="1 2" key="1">
    <citation type="submission" date="2017-03" db="EMBL/GenBank/DDBJ databases">
        <title>Genome of the blue death feigning beetle - Asbolus verrucosus.</title>
        <authorList>
            <person name="Rider S.D."/>
        </authorList>
    </citation>
    <scope>NUCLEOTIDE SEQUENCE [LARGE SCALE GENOMIC DNA]</scope>
    <source>
        <strain evidence="1">Butters</strain>
        <tissue evidence="1">Head and leg muscle</tissue>
    </source>
</reference>
<evidence type="ECO:0000313" key="2">
    <source>
        <dbReference type="Proteomes" id="UP000292052"/>
    </source>
</evidence>
<dbReference type="AlphaFoldDB" id="A0A482VWH6"/>
<proteinExistence type="predicted"/>